<evidence type="ECO:0000313" key="2">
    <source>
        <dbReference type="Proteomes" id="UP000595140"/>
    </source>
</evidence>
<evidence type="ECO:0000313" key="1">
    <source>
        <dbReference type="EMBL" id="VFQ73586.1"/>
    </source>
</evidence>
<dbReference type="AlphaFoldDB" id="A0A484LBH4"/>
<gene>
    <name evidence="1" type="ORF">CCAM_LOCUS15362</name>
</gene>
<sequence>MMESAGTWRRRRWNDKSEKEVVDDVECVHSQVLKIRAEDSNIGEDNAAEIFRKLSAAAAGHVASVLLVRRPILPASPLGERPHHHNIICLRN</sequence>
<name>A0A484LBH4_9ASTE</name>
<protein>
    <submittedName>
        <fullName evidence="1">Uncharacterized protein</fullName>
    </submittedName>
</protein>
<dbReference type="OrthoDB" id="1649103at2759"/>
<keyword evidence="2" id="KW-1185">Reference proteome</keyword>
<dbReference type="Proteomes" id="UP000595140">
    <property type="component" value="Unassembled WGS sequence"/>
</dbReference>
<proteinExistence type="predicted"/>
<dbReference type="EMBL" id="OOIL02001215">
    <property type="protein sequence ID" value="VFQ73586.1"/>
    <property type="molecule type" value="Genomic_DNA"/>
</dbReference>
<organism evidence="1 2">
    <name type="scientific">Cuscuta campestris</name>
    <dbReference type="NCBI Taxonomy" id="132261"/>
    <lineage>
        <taxon>Eukaryota</taxon>
        <taxon>Viridiplantae</taxon>
        <taxon>Streptophyta</taxon>
        <taxon>Embryophyta</taxon>
        <taxon>Tracheophyta</taxon>
        <taxon>Spermatophyta</taxon>
        <taxon>Magnoliopsida</taxon>
        <taxon>eudicotyledons</taxon>
        <taxon>Gunneridae</taxon>
        <taxon>Pentapetalae</taxon>
        <taxon>asterids</taxon>
        <taxon>lamiids</taxon>
        <taxon>Solanales</taxon>
        <taxon>Convolvulaceae</taxon>
        <taxon>Cuscuteae</taxon>
        <taxon>Cuscuta</taxon>
        <taxon>Cuscuta subgen. Grammica</taxon>
        <taxon>Cuscuta sect. Cleistogrammica</taxon>
    </lineage>
</organism>
<reference evidence="1 2" key="1">
    <citation type="submission" date="2018-04" db="EMBL/GenBank/DDBJ databases">
        <authorList>
            <person name="Vogel A."/>
        </authorList>
    </citation>
    <scope>NUCLEOTIDE SEQUENCE [LARGE SCALE GENOMIC DNA]</scope>
</reference>
<accession>A0A484LBH4</accession>